<feature type="compositionally biased region" description="Pro residues" evidence="6">
    <location>
        <begin position="373"/>
        <end position="385"/>
    </location>
</feature>
<dbReference type="InterPro" id="IPR007237">
    <property type="entry name" value="CD20-like"/>
</dbReference>
<dbReference type="PANTHER" id="PTHR23320:SF158">
    <property type="entry name" value="CREB-BINDING PROTEIN-LIKE ISOFORM X1"/>
    <property type="match status" value="1"/>
</dbReference>
<feature type="transmembrane region" description="Helical" evidence="7">
    <location>
        <begin position="45"/>
        <end position="66"/>
    </location>
</feature>
<organism evidence="8 9">
    <name type="scientific">Branchiostoma belcheri</name>
    <name type="common">Amphioxus</name>
    <dbReference type="NCBI Taxonomy" id="7741"/>
    <lineage>
        <taxon>Eukaryota</taxon>
        <taxon>Metazoa</taxon>
        <taxon>Chordata</taxon>
        <taxon>Cephalochordata</taxon>
        <taxon>Leptocardii</taxon>
        <taxon>Amphioxiformes</taxon>
        <taxon>Branchiostomatidae</taxon>
        <taxon>Branchiostoma</taxon>
    </lineage>
</organism>
<sequence>MRPSTGETVTVSLTDVEGHPYSRTMHMFQQPRPTPRCFGGNTVKALSITQIVCGSLAILLGIAIIIPGSGLFMTGYPIWTGAMFLATGIIGIFAARRKNKCMIIPLMVLSILSSILAGTVTLVLASVAIADDVWGWCWNFPYCPTGAIVTLDVLLLLLALLELGLAIATSVMTCYAICPGCSEGGTDGCTCCAGDSCNSSGYQPPAVAYQVGADGRLVQIPSQYVMQGGQPIAMTPFPPSQPQHTTVLPAGAMAQQQPLLVTQNPASMGAAQGSTAVGQAPKPQGNVVFVPAQGFAPAPPAQRQVAQPMSTVGHGNIQYVIAASTPVPGQQVSVQPQSVPQVQFQQPRQAVLYPQQAQLQPQQQPNVPQGQVPAPPTGSSPPPSYQPAESDARPAASEAMPTEEDDVPLIED</sequence>
<reference evidence="9" key="1">
    <citation type="submission" date="2025-08" db="UniProtKB">
        <authorList>
            <consortium name="RefSeq"/>
        </authorList>
    </citation>
    <scope>IDENTIFICATION</scope>
    <source>
        <tissue evidence="9">Gonad</tissue>
    </source>
</reference>
<accession>A0A6P5A5Q6</accession>
<keyword evidence="5 7" id="KW-0472">Membrane</keyword>
<evidence type="ECO:0000313" key="9">
    <source>
        <dbReference type="RefSeq" id="XP_019638567.1"/>
    </source>
</evidence>
<evidence type="ECO:0000313" key="8">
    <source>
        <dbReference type="Proteomes" id="UP000515135"/>
    </source>
</evidence>
<evidence type="ECO:0000256" key="3">
    <source>
        <dbReference type="ARBA" id="ARBA00022692"/>
    </source>
</evidence>
<dbReference type="GO" id="GO:0016020">
    <property type="term" value="C:membrane"/>
    <property type="evidence" value="ECO:0007669"/>
    <property type="project" value="UniProtKB-SubCell"/>
</dbReference>
<dbReference type="RefSeq" id="XP_019638567.1">
    <property type="nucleotide sequence ID" value="XM_019783008.1"/>
</dbReference>
<evidence type="ECO:0000256" key="5">
    <source>
        <dbReference type="ARBA" id="ARBA00023136"/>
    </source>
</evidence>
<keyword evidence="8" id="KW-1185">Reference proteome</keyword>
<keyword evidence="3 7" id="KW-0812">Transmembrane</keyword>
<proteinExistence type="inferred from homology"/>
<feature type="compositionally biased region" description="Low complexity" evidence="6">
    <location>
        <begin position="356"/>
        <end position="372"/>
    </location>
</feature>
<comment type="subcellular location">
    <subcellularLocation>
        <location evidence="1">Membrane</location>
        <topology evidence="1">Multi-pass membrane protein</topology>
    </subcellularLocation>
</comment>
<dbReference type="Pfam" id="PF04103">
    <property type="entry name" value="CD20"/>
    <property type="match status" value="1"/>
</dbReference>
<comment type="similarity">
    <text evidence="2">Belongs to the MS4A family.</text>
</comment>
<feature type="transmembrane region" description="Helical" evidence="7">
    <location>
        <begin position="102"/>
        <end position="127"/>
    </location>
</feature>
<evidence type="ECO:0000256" key="1">
    <source>
        <dbReference type="ARBA" id="ARBA00004141"/>
    </source>
</evidence>
<dbReference type="AlphaFoldDB" id="A0A6P5A5Q6"/>
<name>A0A6P5A5Q6_BRABE</name>
<feature type="transmembrane region" description="Helical" evidence="7">
    <location>
        <begin position="78"/>
        <end position="95"/>
    </location>
</feature>
<evidence type="ECO:0000256" key="7">
    <source>
        <dbReference type="SAM" id="Phobius"/>
    </source>
</evidence>
<evidence type="ECO:0000256" key="4">
    <source>
        <dbReference type="ARBA" id="ARBA00022989"/>
    </source>
</evidence>
<keyword evidence="4 7" id="KW-1133">Transmembrane helix</keyword>
<feature type="compositionally biased region" description="Acidic residues" evidence="6">
    <location>
        <begin position="401"/>
        <end position="412"/>
    </location>
</feature>
<dbReference type="Proteomes" id="UP000515135">
    <property type="component" value="Unplaced"/>
</dbReference>
<dbReference type="PANTHER" id="PTHR23320">
    <property type="entry name" value="MEMBRANE-SPANNING 4-DOMAINS SUBFAMILY A MS4A -RELATED"/>
    <property type="match status" value="1"/>
</dbReference>
<dbReference type="OrthoDB" id="10016951at2759"/>
<dbReference type="KEGG" id="bbel:109480736"/>
<protein>
    <submittedName>
        <fullName evidence="9">Uncharacterized protein LOC109480736 isoform X1</fullName>
    </submittedName>
</protein>
<dbReference type="GeneID" id="109480736"/>
<gene>
    <name evidence="9" type="primary">LOC109480736</name>
</gene>
<feature type="transmembrane region" description="Helical" evidence="7">
    <location>
        <begin position="147"/>
        <end position="167"/>
    </location>
</feature>
<evidence type="ECO:0000256" key="2">
    <source>
        <dbReference type="ARBA" id="ARBA00009565"/>
    </source>
</evidence>
<dbReference type="InterPro" id="IPR030417">
    <property type="entry name" value="MS4A"/>
</dbReference>
<evidence type="ECO:0000256" key="6">
    <source>
        <dbReference type="SAM" id="MobiDB-lite"/>
    </source>
</evidence>
<feature type="region of interest" description="Disordered" evidence="6">
    <location>
        <begin position="356"/>
        <end position="412"/>
    </location>
</feature>